<dbReference type="AlphaFoldDB" id="A0A3P7SVK3"/>
<reference evidence="1 2" key="1">
    <citation type="submission" date="2018-11" db="EMBL/GenBank/DDBJ databases">
        <authorList>
            <consortium name="Pathogen Informatics"/>
        </authorList>
    </citation>
    <scope>NUCLEOTIDE SEQUENCE [LARGE SCALE GENOMIC DNA]</scope>
</reference>
<protein>
    <submittedName>
        <fullName evidence="1">Uncharacterized protein</fullName>
    </submittedName>
</protein>
<proteinExistence type="predicted"/>
<organism evidence="1 2">
    <name type="scientific">Rodentolepis nana</name>
    <name type="common">Dwarf tapeworm</name>
    <name type="synonym">Hymenolepis nana</name>
    <dbReference type="NCBI Taxonomy" id="102285"/>
    <lineage>
        <taxon>Eukaryota</taxon>
        <taxon>Metazoa</taxon>
        <taxon>Spiralia</taxon>
        <taxon>Lophotrochozoa</taxon>
        <taxon>Platyhelminthes</taxon>
        <taxon>Cestoda</taxon>
        <taxon>Eucestoda</taxon>
        <taxon>Cyclophyllidea</taxon>
        <taxon>Hymenolepididae</taxon>
        <taxon>Rodentolepis</taxon>
    </lineage>
</organism>
<keyword evidence="2" id="KW-1185">Reference proteome</keyword>
<gene>
    <name evidence="1" type="ORF">HNAJ_LOCUS5227</name>
</gene>
<accession>A0A3P7SVK3</accession>
<sequence length="41" mass="4952">MKIFFRGIHEFIDQLSPLLWIIFQVPPVLITNKSRHIDIFQ</sequence>
<dbReference type="Proteomes" id="UP000278807">
    <property type="component" value="Unassembled WGS sequence"/>
</dbReference>
<evidence type="ECO:0000313" key="2">
    <source>
        <dbReference type="Proteomes" id="UP000278807"/>
    </source>
</evidence>
<evidence type="ECO:0000313" key="1">
    <source>
        <dbReference type="EMBL" id="VDO01087.1"/>
    </source>
</evidence>
<dbReference type="EMBL" id="UZAE01004264">
    <property type="protein sequence ID" value="VDO01087.1"/>
    <property type="molecule type" value="Genomic_DNA"/>
</dbReference>
<name>A0A3P7SVK3_RODNA</name>